<evidence type="ECO:0000256" key="1">
    <source>
        <dbReference type="ARBA" id="ARBA00022679"/>
    </source>
</evidence>
<dbReference type="InterPro" id="IPR013792">
    <property type="entry name" value="RNA3'P_cycl/enolpyr_Trfase_a/b"/>
</dbReference>
<sequence>MGKSTISPSFISDSTVSTMCCLQHLGVEIKRISDSRIEVYGVGVRGLSAPTDVLNIGNSRIAMHLLLGVVASYSFQTIITGYGHFLDKFKIKGVKHFSDIGIEITSCTLPTIVKGNDYCVPHIHILEHSCSQIKSALLMAGLNTKGTTTIVEPFSGSTNHTELMLKHLGADITIIRSKENTKTTICGIPELRPQDIIIPGDPSITLFLVAAATLIPGSEITIEGICLNEDRLRVYRILREMSADINTTISGKNLGNKIGSINVKSARLNGVTIKESDISIDNFQILLFLLCTANGKSSIENNKGLKISSKLHKFIEIMQELGAIIEVTDTSINIEGTTLDGGKSINARYDYLLGNILILSGFVSRKPITMYNYRPHWFDLYYNADKVKPSHNGKKSTHS</sequence>
<dbReference type="HOGENOM" id="CLU_690435_0_0_5"/>
<dbReference type="GO" id="GO:0009423">
    <property type="term" value="P:chorismate biosynthetic process"/>
    <property type="evidence" value="ECO:0007669"/>
    <property type="project" value="TreeGrafter"/>
</dbReference>
<dbReference type="STRING" id="1286528.NHE_0164"/>
<dbReference type="AlphaFoldDB" id="X5HJ85"/>
<protein>
    <submittedName>
        <fullName evidence="3">EPSP synthase family protein</fullName>
    </submittedName>
</protein>
<accession>X5HJ85</accession>
<organism evidence="3 4">
    <name type="scientific">Neorickettsia helminthoeca str. Oregon</name>
    <dbReference type="NCBI Taxonomy" id="1286528"/>
    <lineage>
        <taxon>Bacteria</taxon>
        <taxon>Pseudomonadati</taxon>
        <taxon>Pseudomonadota</taxon>
        <taxon>Alphaproteobacteria</taxon>
        <taxon>Rickettsiales</taxon>
        <taxon>Anaplasmataceae</taxon>
        <taxon>Neorickettsia</taxon>
    </lineage>
</organism>
<dbReference type="Pfam" id="PF00275">
    <property type="entry name" value="EPSP_synthase"/>
    <property type="match status" value="1"/>
</dbReference>
<dbReference type="KEGG" id="nhm:NHE_0164"/>
<feature type="domain" description="Enolpyruvate transferase" evidence="2">
    <location>
        <begin position="2"/>
        <end position="370"/>
    </location>
</feature>
<evidence type="ECO:0000259" key="2">
    <source>
        <dbReference type="Pfam" id="PF00275"/>
    </source>
</evidence>
<dbReference type="GO" id="GO:0003866">
    <property type="term" value="F:3-phosphoshikimate 1-carboxyvinyltransferase activity"/>
    <property type="evidence" value="ECO:0007669"/>
    <property type="project" value="TreeGrafter"/>
</dbReference>
<dbReference type="InterPro" id="IPR036968">
    <property type="entry name" value="Enolpyruvate_Tfrase_sf"/>
</dbReference>
<evidence type="ECO:0000313" key="3">
    <source>
        <dbReference type="EMBL" id="AHX11129.1"/>
    </source>
</evidence>
<keyword evidence="4" id="KW-1185">Reference proteome</keyword>
<dbReference type="Gene3D" id="3.65.10.10">
    <property type="entry name" value="Enolpyruvate transferase domain"/>
    <property type="match status" value="2"/>
</dbReference>
<dbReference type="Proteomes" id="UP000023755">
    <property type="component" value="Chromosome"/>
</dbReference>
<dbReference type="PANTHER" id="PTHR21090">
    <property type="entry name" value="AROM/DEHYDROQUINATE SYNTHASE"/>
    <property type="match status" value="1"/>
</dbReference>
<gene>
    <name evidence="3" type="ORF">NHE_0164</name>
</gene>
<dbReference type="InterPro" id="IPR001986">
    <property type="entry name" value="Enolpyruvate_Tfrase_dom"/>
</dbReference>
<dbReference type="SUPFAM" id="SSF55205">
    <property type="entry name" value="EPT/RTPC-like"/>
    <property type="match status" value="1"/>
</dbReference>
<dbReference type="EMBL" id="CP007481">
    <property type="protein sequence ID" value="AHX11129.1"/>
    <property type="molecule type" value="Genomic_DNA"/>
</dbReference>
<name>X5HJ85_9RICK</name>
<keyword evidence="1" id="KW-0808">Transferase</keyword>
<proteinExistence type="predicted"/>
<dbReference type="PANTHER" id="PTHR21090:SF5">
    <property type="entry name" value="PENTAFUNCTIONAL AROM POLYPEPTIDE"/>
    <property type="match status" value="1"/>
</dbReference>
<evidence type="ECO:0000313" key="4">
    <source>
        <dbReference type="Proteomes" id="UP000023755"/>
    </source>
</evidence>
<reference evidence="3 4" key="1">
    <citation type="submission" date="2014-03" db="EMBL/GenBank/DDBJ databases">
        <title>Sequencing and Comparison of Genomes and Transcriptome Profiles of Human Ehrlichiosis Agents.</title>
        <authorList>
            <person name="Lin M."/>
            <person name="Daugherty S.C."/>
            <person name="Nagaraj S."/>
            <person name="Cheng Z."/>
            <person name="Xiong Q."/>
            <person name="Lin F.-Y."/>
            <person name="Sengamalay N."/>
            <person name="Ott S."/>
            <person name="Godinez A."/>
            <person name="Tallon L.J."/>
            <person name="Sadzewicz L."/>
            <person name="Fraser C.M."/>
            <person name="Dunning Hotopp J.C."/>
            <person name="Rikihisa Y."/>
        </authorList>
    </citation>
    <scope>NUCLEOTIDE SEQUENCE [LARGE SCALE GENOMIC DNA]</scope>
    <source>
        <strain evidence="3 4">Oregon</strain>
    </source>
</reference>